<evidence type="ECO:0000313" key="2">
    <source>
        <dbReference type="Proteomes" id="UP000266673"/>
    </source>
</evidence>
<dbReference type="OrthoDB" id="2418789at2759"/>
<dbReference type="EMBL" id="QKWP01002767">
    <property type="protein sequence ID" value="RIB02223.1"/>
    <property type="molecule type" value="Genomic_DNA"/>
</dbReference>
<sequence length="236" mass="28322">MNKCNDIICYHYKKDGIECTRPYSRTQEEFEKFKSKVSHIIWQFESTKVEFLYMQVYMQLNTCMTLKSIKELFGDSSMCIEAIKTTSLKAKLYSEKPYNHCEKHKDCRYDYYDLLKICEHCNETCIRKPARWGREELSEDITGLFEFGKFCKIEKYTKISLRPEEYKNEEYEAIVEGNKLLVDGATPLEVFKHNLEKVQYSHNYDGMKKIYEDLQQEKKKEIRRFWRSARTGKSLL</sequence>
<name>A0A397U472_9GLOM</name>
<organism evidence="1 2">
    <name type="scientific">Gigaspora rosea</name>
    <dbReference type="NCBI Taxonomy" id="44941"/>
    <lineage>
        <taxon>Eukaryota</taxon>
        <taxon>Fungi</taxon>
        <taxon>Fungi incertae sedis</taxon>
        <taxon>Mucoromycota</taxon>
        <taxon>Glomeromycotina</taxon>
        <taxon>Glomeromycetes</taxon>
        <taxon>Diversisporales</taxon>
        <taxon>Gigasporaceae</taxon>
        <taxon>Gigaspora</taxon>
    </lineage>
</organism>
<dbReference type="Proteomes" id="UP000266673">
    <property type="component" value="Unassembled WGS sequence"/>
</dbReference>
<protein>
    <submittedName>
        <fullName evidence="1">Uncharacterized protein</fullName>
    </submittedName>
</protein>
<keyword evidence="2" id="KW-1185">Reference proteome</keyword>
<evidence type="ECO:0000313" key="1">
    <source>
        <dbReference type="EMBL" id="RIB02223.1"/>
    </source>
</evidence>
<gene>
    <name evidence="1" type="ORF">C2G38_2228409</name>
</gene>
<comment type="caution">
    <text evidence="1">The sequence shown here is derived from an EMBL/GenBank/DDBJ whole genome shotgun (WGS) entry which is preliminary data.</text>
</comment>
<reference evidence="1 2" key="1">
    <citation type="submission" date="2018-06" db="EMBL/GenBank/DDBJ databases">
        <title>Comparative genomics reveals the genomic features of Rhizophagus irregularis, R. cerebriforme, R. diaphanum and Gigaspora rosea, and their symbiotic lifestyle signature.</title>
        <authorList>
            <person name="Morin E."/>
            <person name="San Clemente H."/>
            <person name="Chen E.C.H."/>
            <person name="De La Providencia I."/>
            <person name="Hainaut M."/>
            <person name="Kuo A."/>
            <person name="Kohler A."/>
            <person name="Murat C."/>
            <person name="Tang N."/>
            <person name="Roy S."/>
            <person name="Loubradou J."/>
            <person name="Henrissat B."/>
            <person name="Grigoriev I.V."/>
            <person name="Corradi N."/>
            <person name="Roux C."/>
            <person name="Martin F.M."/>
        </authorList>
    </citation>
    <scope>NUCLEOTIDE SEQUENCE [LARGE SCALE GENOMIC DNA]</scope>
    <source>
        <strain evidence="1 2">DAOM 194757</strain>
    </source>
</reference>
<dbReference type="Gene3D" id="3.40.1310.20">
    <property type="match status" value="1"/>
</dbReference>
<dbReference type="AlphaFoldDB" id="A0A397U472"/>
<proteinExistence type="predicted"/>
<accession>A0A397U472</accession>